<evidence type="ECO:0000256" key="2">
    <source>
        <dbReference type="ARBA" id="ARBA00022730"/>
    </source>
</evidence>
<comment type="similarity">
    <text evidence="1">Belongs to the bacterial ribosomal protein bL9 family.</text>
</comment>
<dbReference type="EMBL" id="JABMIG020000121">
    <property type="protein sequence ID" value="KAL3790849.1"/>
    <property type="molecule type" value="Genomic_DNA"/>
</dbReference>
<evidence type="ECO:0000313" key="13">
    <source>
        <dbReference type="Proteomes" id="UP001516023"/>
    </source>
</evidence>
<evidence type="ECO:0000313" key="12">
    <source>
        <dbReference type="EMBL" id="KAL3790849.1"/>
    </source>
</evidence>
<evidence type="ECO:0000256" key="1">
    <source>
        <dbReference type="ARBA" id="ARBA00010605"/>
    </source>
</evidence>
<dbReference type="Proteomes" id="UP001516023">
    <property type="component" value="Unassembled WGS sequence"/>
</dbReference>
<feature type="region of interest" description="Disordered" evidence="8">
    <location>
        <begin position="71"/>
        <end position="104"/>
    </location>
</feature>
<dbReference type="SUPFAM" id="SSF55658">
    <property type="entry name" value="L9 N-domain-like"/>
    <property type="match status" value="1"/>
</dbReference>
<keyword evidence="4" id="KW-0689">Ribosomal protein</keyword>
<dbReference type="GO" id="GO:1990904">
    <property type="term" value="C:ribonucleoprotein complex"/>
    <property type="evidence" value="ECO:0007669"/>
    <property type="project" value="UniProtKB-KW"/>
</dbReference>
<dbReference type="InterPro" id="IPR036791">
    <property type="entry name" value="Ribosomal_bL9_C_sf"/>
</dbReference>
<keyword evidence="5" id="KW-0687">Ribonucleoprotein</keyword>
<dbReference type="InterPro" id="IPR036935">
    <property type="entry name" value="Ribosomal_bL9_N_sf"/>
</dbReference>
<keyword evidence="3" id="KW-0694">RNA-binding</keyword>
<keyword evidence="9" id="KW-0732">Signal</keyword>
<evidence type="ECO:0000256" key="7">
    <source>
        <dbReference type="SAM" id="Coils"/>
    </source>
</evidence>
<accession>A0ABD3PT07</accession>
<dbReference type="AlphaFoldDB" id="A0ABD3PT07"/>
<feature type="chain" id="PRO_5044874069" description="50S ribosomal protein L9, chloroplastic" evidence="9">
    <location>
        <begin position="29"/>
        <end position="286"/>
    </location>
</feature>
<feature type="signal peptide" evidence="9">
    <location>
        <begin position="1"/>
        <end position="28"/>
    </location>
</feature>
<dbReference type="GO" id="GO:0019843">
    <property type="term" value="F:rRNA binding"/>
    <property type="evidence" value="ECO:0007669"/>
    <property type="project" value="UniProtKB-KW"/>
</dbReference>
<evidence type="ECO:0000259" key="11">
    <source>
        <dbReference type="Pfam" id="PF03948"/>
    </source>
</evidence>
<feature type="coiled-coil region" evidence="7">
    <location>
        <begin position="144"/>
        <end position="171"/>
    </location>
</feature>
<evidence type="ECO:0000256" key="3">
    <source>
        <dbReference type="ARBA" id="ARBA00022884"/>
    </source>
</evidence>
<dbReference type="InterPro" id="IPR000244">
    <property type="entry name" value="Ribosomal_bL9"/>
</dbReference>
<evidence type="ECO:0000259" key="10">
    <source>
        <dbReference type="Pfam" id="PF01281"/>
    </source>
</evidence>
<feature type="domain" description="Ribosomal protein L9" evidence="10">
    <location>
        <begin position="108"/>
        <end position="153"/>
    </location>
</feature>
<proteinExistence type="inferred from homology"/>
<evidence type="ECO:0000256" key="9">
    <source>
        <dbReference type="SAM" id="SignalP"/>
    </source>
</evidence>
<dbReference type="PANTHER" id="PTHR21368">
    <property type="entry name" value="50S RIBOSOMAL PROTEIN L9"/>
    <property type="match status" value="1"/>
</dbReference>
<sequence>MKNKAQMGQRLALVIMLAASLLAHETSAANPPASTYTKASFIPPAAPSSIGWPSAAHPTRLMNRIATGYGTYHRSADRPNTAHSAKRRGGSSGGGSTATQPASKKGKIQVMLLQTVPDIGQSGDIVLVSSAVFQNQLKRNGKARLITEEEIQKMEQEKEEQEEKMLEMAIKTKNILEEAMLINLGGQDQCPDNGQDICGVALTIKRKAGPEGNLFGGVNPKMVMDALKETFPSGSWDGKQVKIAKMTDSEGKDVAKMDIKHIGEYTIEMSLGKDVDVCFILSIAAE</sequence>
<reference evidence="12 13" key="1">
    <citation type="journal article" date="2020" name="G3 (Bethesda)">
        <title>Improved Reference Genome for Cyclotella cryptica CCMP332, a Model for Cell Wall Morphogenesis, Salinity Adaptation, and Lipid Production in Diatoms (Bacillariophyta).</title>
        <authorList>
            <person name="Roberts W.R."/>
            <person name="Downey K.M."/>
            <person name="Ruck E.C."/>
            <person name="Traller J.C."/>
            <person name="Alverson A.J."/>
        </authorList>
    </citation>
    <scope>NUCLEOTIDE SEQUENCE [LARGE SCALE GENOMIC DNA]</scope>
    <source>
        <strain evidence="12 13">CCMP332</strain>
    </source>
</reference>
<dbReference type="SUPFAM" id="SSF55653">
    <property type="entry name" value="Ribosomal protein L9 C-domain"/>
    <property type="match status" value="1"/>
</dbReference>
<evidence type="ECO:0000256" key="4">
    <source>
        <dbReference type="ARBA" id="ARBA00022980"/>
    </source>
</evidence>
<dbReference type="GO" id="GO:0005840">
    <property type="term" value="C:ribosome"/>
    <property type="evidence" value="ECO:0007669"/>
    <property type="project" value="UniProtKB-KW"/>
</dbReference>
<evidence type="ECO:0000256" key="6">
    <source>
        <dbReference type="ARBA" id="ARBA00035427"/>
    </source>
</evidence>
<evidence type="ECO:0000256" key="5">
    <source>
        <dbReference type="ARBA" id="ARBA00023274"/>
    </source>
</evidence>
<dbReference type="InterPro" id="IPR020070">
    <property type="entry name" value="Ribosomal_bL9_N"/>
</dbReference>
<dbReference type="InterPro" id="IPR020069">
    <property type="entry name" value="Ribosomal_bL9_C"/>
</dbReference>
<keyword evidence="2" id="KW-0699">rRNA-binding</keyword>
<name>A0ABD3PT07_9STRA</name>
<protein>
    <recommendedName>
        <fullName evidence="6">50S ribosomal protein L9, chloroplastic</fullName>
    </recommendedName>
</protein>
<gene>
    <name evidence="12" type="ORF">HJC23_004479</name>
</gene>
<dbReference type="Gene3D" id="3.40.5.10">
    <property type="entry name" value="Ribosomal protein L9, N-terminal domain"/>
    <property type="match status" value="1"/>
</dbReference>
<comment type="caution">
    <text evidence="12">The sequence shown here is derived from an EMBL/GenBank/DDBJ whole genome shotgun (WGS) entry which is preliminary data.</text>
</comment>
<keyword evidence="13" id="KW-1185">Reference proteome</keyword>
<dbReference type="Pfam" id="PF01281">
    <property type="entry name" value="Ribosomal_L9_N"/>
    <property type="match status" value="1"/>
</dbReference>
<organism evidence="12 13">
    <name type="scientific">Cyclotella cryptica</name>
    <dbReference type="NCBI Taxonomy" id="29204"/>
    <lineage>
        <taxon>Eukaryota</taxon>
        <taxon>Sar</taxon>
        <taxon>Stramenopiles</taxon>
        <taxon>Ochrophyta</taxon>
        <taxon>Bacillariophyta</taxon>
        <taxon>Coscinodiscophyceae</taxon>
        <taxon>Thalassiosirophycidae</taxon>
        <taxon>Stephanodiscales</taxon>
        <taxon>Stephanodiscaceae</taxon>
        <taxon>Cyclotella</taxon>
    </lineage>
</organism>
<keyword evidence="7" id="KW-0175">Coiled coil</keyword>
<dbReference type="InterPro" id="IPR009027">
    <property type="entry name" value="Ribosomal_bL9/RNase_H1_N"/>
</dbReference>
<dbReference type="Gene3D" id="3.10.430.100">
    <property type="entry name" value="Ribosomal protein L9, C-terminal domain"/>
    <property type="match status" value="1"/>
</dbReference>
<feature type="domain" description="Large ribosomal subunit protein bL9 C-terminal" evidence="11">
    <location>
        <begin position="200"/>
        <end position="283"/>
    </location>
</feature>
<dbReference type="Pfam" id="PF03948">
    <property type="entry name" value="Ribosomal_L9_C"/>
    <property type="match status" value="1"/>
</dbReference>
<evidence type="ECO:0000256" key="8">
    <source>
        <dbReference type="SAM" id="MobiDB-lite"/>
    </source>
</evidence>